<dbReference type="AlphaFoldDB" id="A0A1V3TZH9"/>
<protein>
    <submittedName>
        <fullName evidence="1">Uncharacterized protein</fullName>
    </submittedName>
</protein>
<accession>A0A1V3TZH9</accession>
<dbReference type="Proteomes" id="UP000188947">
    <property type="component" value="Unassembled WGS sequence"/>
</dbReference>
<keyword evidence="2" id="KW-1185">Reference proteome</keyword>
<dbReference type="RefSeq" id="WP_077564658.1">
    <property type="nucleotide sequence ID" value="NZ_JACLFQ010000005.1"/>
</dbReference>
<comment type="caution">
    <text evidence="1">The sequence shown here is derived from an EMBL/GenBank/DDBJ whole genome shotgun (WGS) entry which is preliminary data.</text>
</comment>
<dbReference type="EMBL" id="MPOG01000011">
    <property type="protein sequence ID" value="OOH95245.1"/>
    <property type="molecule type" value="Genomic_DNA"/>
</dbReference>
<evidence type="ECO:0000313" key="1">
    <source>
        <dbReference type="EMBL" id="OOH95245.1"/>
    </source>
</evidence>
<evidence type="ECO:0000313" key="2">
    <source>
        <dbReference type="Proteomes" id="UP000188947"/>
    </source>
</evidence>
<gene>
    <name evidence="1" type="ORF">BMF97_10420</name>
</gene>
<name>A0A1V3TZH9_ELIME</name>
<dbReference type="OrthoDB" id="7800977at2"/>
<organism evidence="1 2">
    <name type="scientific">Elizabethkingia meningoseptica</name>
    <name type="common">Chryseobacterium meningosepticum</name>
    <dbReference type="NCBI Taxonomy" id="238"/>
    <lineage>
        <taxon>Bacteria</taxon>
        <taxon>Pseudomonadati</taxon>
        <taxon>Bacteroidota</taxon>
        <taxon>Flavobacteriia</taxon>
        <taxon>Flavobacteriales</taxon>
        <taxon>Weeksellaceae</taxon>
        <taxon>Elizabethkingia</taxon>
    </lineage>
</organism>
<sequence>MSTIKINQQLKRVEIKEFEIENQIVFNYFDNLPASERDDKLLRAIYIGVLALMEDRISAFLSKTNNELGTELESLKMIFEMKKELFYKSTIKGILAEDEIAMFLNNYFQEKRLKDKAFLTGNAAGNIPKNKTGDIICEIDGNPNLKIAIECKFDKSIRLGDIESKEIFTRKTDTAWSQLIEAQANRDAKVSLIVFDISLVENSILKNFENVGYIPGIGFVAIINSQKGDYSNLAIAYMLARDIALNAKEVELDKDLLAILVNRIIKDISEITSIKNLVHNNIDNNKAILKQLEKSILLMEFNQQYLKKFLVDGTLTKKDLLDYYSGEEVKDKYKLIEKEISGI</sequence>
<proteinExistence type="predicted"/>
<reference evidence="1 2" key="1">
    <citation type="submission" date="2016-11" db="EMBL/GenBank/DDBJ databases">
        <title>Genome sequence and comparative genomic analysis of clinical strain Elizabethkingia meningoseptica 61421 PRCM.</title>
        <authorList>
            <person name="Wang M."/>
            <person name="Hu S."/>
            <person name="Cao L."/>
            <person name="Jiang T."/>
            <person name="Zhou Y."/>
            <person name="Ming D."/>
        </authorList>
    </citation>
    <scope>NUCLEOTIDE SEQUENCE [LARGE SCALE GENOMIC DNA]</scope>
    <source>
        <strain evidence="1 2">61421 PRCM</strain>
    </source>
</reference>